<organism evidence="2 3">
    <name type="scientific">Lelliottia nimipressuralis</name>
    <dbReference type="NCBI Taxonomy" id="69220"/>
    <lineage>
        <taxon>Bacteria</taxon>
        <taxon>Pseudomonadati</taxon>
        <taxon>Pseudomonadota</taxon>
        <taxon>Gammaproteobacteria</taxon>
        <taxon>Enterobacterales</taxon>
        <taxon>Enterobacteriaceae</taxon>
        <taxon>Lelliottia</taxon>
    </lineage>
</organism>
<gene>
    <name evidence="2" type="primary">traF</name>
    <name evidence="2" type="ORF">ISP11_21165</name>
</gene>
<dbReference type="NCBIfam" id="TIGR02739">
    <property type="entry name" value="TraF"/>
    <property type="match status" value="1"/>
</dbReference>
<proteinExistence type="predicted"/>
<keyword evidence="1" id="KW-0732">Signal</keyword>
<feature type="signal peptide" evidence="1">
    <location>
        <begin position="1"/>
        <end position="20"/>
    </location>
</feature>
<feature type="chain" id="PRO_5044777798" evidence="1">
    <location>
        <begin position="21"/>
        <end position="263"/>
    </location>
</feature>
<evidence type="ECO:0000313" key="2">
    <source>
        <dbReference type="EMBL" id="MBF4180375.1"/>
    </source>
</evidence>
<evidence type="ECO:0000256" key="1">
    <source>
        <dbReference type="SAM" id="SignalP"/>
    </source>
</evidence>
<name>A0ABD4KH79_9ENTR</name>
<dbReference type="InterPro" id="IPR039555">
    <property type="entry name" value="TraF/TrbB"/>
</dbReference>
<comment type="caution">
    <text evidence="2">The sequence shown here is derived from an EMBL/GenBank/DDBJ whole genome shotgun (WGS) entry which is preliminary data.</text>
</comment>
<dbReference type="Proteomes" id="UP000628560">
    <property type="component" value="Unassembled WGS sequence"/>
</dbReference>
<accession>A0ABD4KH79</accession>
<dbReference type="AlphaFoldDB" id="A0ABD4KH79"/>
<dbReference type="InterPro" id="IPR014110">
    <property type="entry name" value="TraF"/>
</dbReference>
<dbReference type="EMBL" id="JADIXP010000019">
    <property type="protein sequence ID" value="MBF4180375.1"/>
    <property type="molecule type" value="Genomic_DNA"/>
</dbReference>
<sequence>MRLRLLAVVIGVAMTSGVMASPDVAITPRHALEEGWHWYKDPADFDDDDDALPAMQAPAPQPASLTASEQKALLQKATQEALDNAILYPSPENYRRYAVMKEYWVNQATGFTQSGKRALLQFPELNYNLVRSHYNGTSAAQQSMTKEKETLAVSHVAERYGIMFFYRGENPVDSLMAGVIKTYCEERGIYVTGVAIDGKLSEQLTNSHADSGQAEAMNVKFFPATFLVDPKTRQWQALAWGFMAHDDLDRQVVNVLTDFKPDY</sequence>
<evidence type="ECO:0000313" key="3">
    <source>
        <dbReference type="Proteomes" id="UP000628560"/>
    </source>
</evidence>
<reference evidence="2 3" key="1">
    <citation type="submission" date="2020-11" db="EMBL/GenBank/DDBJ databases">
        <title>Identification of Lelliottia nimipressuralis from Wound Infection by Whole Genome-Based Bacterial Identification.</title>
        <authorList>
            <person name="Navarathna D.H."/>
            <person name="Choi H."/>
            <person name="Jinadatha C."/>
            <person name="Chatterjee P."/>
            <person name="Hwang M."/>
        </authorList>
    </citation>
    <scope>NUCLEOTIDE SEQUENCE [LARGE SCALE GENOMIC DNA]</scope>
    <source>
        <strain evidence="2 3">DN2020</strain>
    </source>
</reference>
<protein>
    <submittedName>
        <fullName evidence="2">Type-F conjugative transfer system pilin assembly protein TraF</fullName>
    </submittedName>
</protein>
<dbReference type="Pfam" id="PF13728">
    <property type="entry name" value="TraF"/>
    <property type="match status" value="1"/>
</dbReference>